<keyword evidence="1" id="KW-0175">Coiled coil</keyword>
<protein>
    <submittedName>
        <fullName evidence="3">EF-hand domain-containing protein</fullName>
    </submittedName>
</protein>
<evidence type="ECO:0000313" key="3">
    <source>
        <dbReference type="WBParaSite" id="MCU_005510-RA"/>
    </source>
</evidence>
<evidence type="ECO:0000256" key="1">
    <source>
        <dbReference type="SAM" id="Coils"/>
    </source>
</evidence>
<feature type="compositionally biased region" description="Polar residues" evidence="2">
    <location>
        <begin position="77"/>
        <end position="92"/>
    </location>
</feature>
<feature type="region of interest" description="Disordered" evidence="2">
    <location>
        <begin position="77"/>
        <end position="125"/>
    </location>
</feature>
<reference evidence="3" key="1">
    <citation type="submission" date="2019-11" db="UniProtKB">
        <authorList>
            <consortium name="WormBaseParasite"/>
        </authorList>
    </citation>
    <scope>IDENTIFICATION</scope>
</reference>
<sequence>MSPETVSLTTLAKQQSLNLTDLEPIILRGQENAIDGITKIESSTPQVPANHRNPCEKSTELISGDATGEQPIDLTCQGTKDTTQTAGCTKTLPTDGDTSHGLHQKAPREPRHARKEHQMTRGVKQEANADLIRALRIQPLFTSIDFDGTGLILGQNVVQILQRYRVKRPERILENLGFRTESTVSRQILTDAILTAFRMEKSASTFAYLLATVCIDELKTLTKMEEAWVESPNGNKGPSNFLECAKVDELMEAKRTLEAEIEEMRLSRQLGSEFAVKVEQLSVTNNRLNFERFREAELRSATLETTSEIKLVGHIAQGREFLPPCCRLHHKTIFLTLTSEETNERLREEIRQLTQTSADLRKRLDETGESVQGQAKTLSDAMDKNIELRVELERTHDALENEMRFSDVQKRENEYLNAMLERLTKELSEMRNLYRESEGTRCANRVEITALQEKRLFACLEEVISQSDDLRCKSTAKVTAKSRIATTDFDFGRSKPHPVSEIDCPTCLLKLS</sequence>
<name>A0A5K3F4U5_MESCO</name>
<feature type="coiled-coil region" evidence="1">
    <location>
        <begin position="336"/>
        <end position="440"/>
    </location>
</feature>
<dbReference type="WBParaSite" id="MCU_005510-RA">
    <property type="protein sequence ID" value="MCU_005510-RA"/>
    <property type="gene ID" value="MCU_005510"/>
</dbReference>
<proteinExistence type="predicted"/>
<accession>A0A5K3F4U5</accession>
<dbReference type="AlphaFoldDB" id="A0A5K3F4U5"/>
<organism evidence="3">
    <name type="scientific">Mesocestoides corti</name>
    <name type="common">Flatworm</name>
    <dbReference type="NCBI Taxonomy" id="53468"/>
    <lineage>
        <taxon>Eukaryota</taxon>
        <taxon>Metazoa</taxon>
        <taxon>Spiralia</taxon>
        <taxon>Lophotrochozoa</taxon>
        <taxon>Platyhelminthes</taxon>
        <taxon>Cestoda</taxon>
        <taxon>Eucestoda</taxon>
        <taxon>Cyclophyllidea</taxon>
        <taxon>Mesocestoididae</taxon>
        <taxon>Mesocestoides</taxon>
    </lineage>
</organism>
<evidence type="ECO:0000256" key="2">
    <source>
        <dbReference type="SAM" id="MobiDB-lite"/>
    </source>
</evidence>